<dbReference type="Gene3D" id="3.40.50.300">
    <property type="entry name" value="P-loop containing nucleotide triphosphate hydrolases"/>
    <property type="match status" value="1"/>
</dbReference>
<feature type="compositionally biased region" description="Low complexity" evidence="1">
    <location>
        <begin position="563"/>
        <end position="575"/>
    </location>
</feature>
<dbReference type="Proteomes" id="UP000199501">
    <property type="component" value="Unassembled WGS sequence"/>
</dbReference>
<dbReference type="InterPro" id="IPR027417">
    <property type="entry name" value="P-loop_NTPase"/>
</dbReference>
<evidence type="ECO:0000313" key="4">
    <source>
        <dbReference type="Proteomes" id="UP000199501"/>
    </source>
</evidence>
<keyword evidence="4" id="KW-1185">Reference proteome</keyword>
<organism evidence="3 4">
    <name type="scientific">Actinokineospora iranica</name>
    <dbReference type="NCBI Taxonomy" id="1271860"/>
    <lineage>
        <taxon>Bacteria</taxon>
        <taxon>Bacillati</taxon>
        <taxon>Actinomycetota</taxon>
        <taxon>Actinomycetes</taxon>
        <taxon>Pseudonocardiales</taxon>
        <taxon>Pseudonocardiaceae</taxon>
        <taxon>Actinokineospora</taxon>
    </lineage>
</organism>
<accession>A0A1G6WTB7</accession>
<feature type="region of interest" description="Disordered" evidence="1">
    <location>
        <begin position="525"/>
        <end position="582"/>
    </location>
</feature>
<dbReference type="Pfam" id="PF05729">
    <property type="entry name" value="NACHT"/>
    <property type="match status" value="1"/>
</dbReference>
<reference evidence="4" key="1">
    <citation type="submission" date="2016-10" db="EMBL/GenBank/DDBJ databases">
        <authorList>
            <person name="Varghese N."/>
            <person name="Submissions S."/>
        </authorList>
    </citation>
    <scope>NUCLEOTIDE SEQUENCE [LARGE SCALE GENOMIC DNA]</scope>
    <source>
        <strain evidence="4">IBRC-M 10403</strain>
    </source>
</reference>
<proteinExistence type="predicted"/>
<name>A0A1G6WTB7_9PSEU</name>
<evidence type="ECO:0000313" key="3">
    <source>
        <dbReference type="EMBL" id="SDD69029.1"/>
    </source>
</evidence>
<dbReference type="InterPro" id="IPR007111">
    <property type="entry name" value="NACHT_NTPase"/>
</dbReference>
<dbReference type="RefSeq" id="WP_228771920.1">
    <property type="nucleotide sequence ID" value="NZ_FMZZ01000015.1"/>
</dbReference>
<evidence type="ECO:0000256" key="1">
    <source>
        <dbReference type="SAM" id="MobiDB-lite"/>
    </source>
</evidence>
<dbReference type="AlphaFoldDB" id="A0A1G6WTB7"/>
<evidence type="ECO:0000259" key="2">
    <source>
        <dbReference type="Pfam" id="PF05729"/>
    </source>
</evidence>
<feature type="compositionally biased region" description="Low complexity" evidence="1">
    <location>
        <begin position="537"/>
        <end position="548"/>
    </location>
</feature>
<dbReference type="STRING" id="1271860.SAMN05216174_115159"/>
<sequence length="582" mass="64830">MDETAPNSVLNTLSGSAETVVQTGSAGDIYINTSSGRPSAAERREAARVRWEGQRRFAEHVAEITKELADGESFDHSRYTELEAEVEMEGHTRHRLLGKLHDRQASAGDTKRRVKSLSVALERTAEKNILVEGVPGAGKSIALRHTARTMAKRLSEHNSAPSKVVLPLYVNLKTFRPPRPVTSDHVAEFVRDAVNPHQSGIVRKFLDNELPRGLEEGKFLFLFDSFDEIPDILSSTDVDEVVQEYVRAISTFLGPFNRCRGVLASREYRGPGRIGWPRFRILDLTEERQHSLAVEWNLHSGRRAVLFNGLENADAELRRLAHTPLVLSLLCLYVETNNEFPAGSHVLFSEYVDETISRHGRDFRKLYDVGQDTVRLVARHAAFLMASTPGFGLQVDRTKLRSMLRDRDSSLNDDTAEAALRALEYAKIARPVKARDGGGEFTFIHRRIQEYFATCVVLANPDLVPPETLVLNHQWRETAVTMLQSLWGARTLHWHVELRRSRTLDLQGMIVRCGVTTAVPDLRPTRRLAGTPRPVLRGQGRRTAGAAARGRRAAPDQPSPAVGLGRSRGARRAGSPTPPTAG</sequence>
<feature type="domain" description="NACHT" evidence="2">
    <location>
        <begin position="129"/>
        <end position="239"/>
    </location>
</feature>
<gene>
    <name evidence="3" type="ORF">SAMN05216174_115159</name>
</gene>
<protein>
    <submittedName>
        <fullName evidence="3">NACHT domain-containing protein</fullName>
    </submittedName>
</protein>
<dbReference type="EMBL" id="FMZZ01000015">
    <property type="protein sequence ID" value="SDD69029.1"/>
    <property type="molecule type" value="Genomic_DNA"/>
</dbReference>